<dbReference type="Proteomes" id="UP000094385">
    <property type="component" value="Unassembled WGS sequence"/>
</dbReference>
<dbReference type="EMBL" id="KV454301">
    <property type="protein sequence ID" value="ODQ70036.1"/>
    <property type="molecule type" value="Genomic_DNA"/>
</dbReference>
<organism evidence="1 2">
    <name type="scientific">Lipomyces starkeyi NRRL Y-11557</name>
    <dbReference type="NCBI Taxonomy" id="675824"/>
    <lineage>
        <taxon>Eukaryota</taxon>
        <taxon>Fungi</taxon>
        <taxon>Dikarya</taxon>
        <taxon>Ascomycota</taxon>
        <taxon>Saccharomycotina</taxon>
        <taxon>Lipomycetes</taxon>
        <taxon>Lipomycetales</taxon>
        <taxon>Lipomycetaceae</taxon>
        <taxon>Lipomyces</taxon>
    </lineage>
</organism>
<reference evidence="1 2" key="1">
    <citation type="journal article" date="2016" name="Proc. Natl. Acad. Sci. U.S.A.">
        <title>Comparative genomics of biotechnologically important yeasts.</title>
        <authorList>
            <person name="Riley R."/>
            <person name="Haridas S."/>
            <person name="Wolfe K.H."/>
            <person name="Lopes M.R."/>
            <person name="Hittinger C.T."/>
            <person name="Goeker M."/>
            <person name="Salamov A.A."/>
            <person name="Wisecaver J.H."/>
            <person name="Long T.M."/>
            <person name="Calvey C.H."/>
            <person name="Aerts A.L."/>
            <person name="Barry K.W."/>
            <person name="Choi C."/>
            <person name="Clum A."/>
            <person name="Coughlan A.Y."/>
            <person name="Deshpande S."/>
            <person name="Douglass A.P."/>
            <person name="Hanson S.J."/>
            <person name="Klenk H.-P."/>
            <person name="LaButti K.M."/>
            <person name="Lapidus A."/>
            <person name="Lindquist E.A."/>
            <person name="Lipzen A.M."/>
            <person name="Meier-Kolthoff J.P."/>
            <person name="Ohm R.A."/>
            <person name="Otillar R.P."/>
            <person name="Pangilinan J.L."/>
            <person name="Peng Y."/>
            <person name="Rokas A."/>
            <person name="Rosa C.A."/>
            <person name="Scheuner C."/>
            <person name="Sibirny A.A."/>
            <person name="Slot J.C."/>
            <person name="Stielow J.B."/>
            <person name="Sun H."/>
            <person name="Kurtzman C.P."/>
            <person name="Blackwell M."/>
            <person name="Grigoriev I.V."/>
            <person name="Jeffries T.W."/>
        </authorList>
    </citation>
    <scope>NUCLEOTIDE SEQUENCE [LARGE SCALE GENOMIC DNA]</scope>
    <source>
        <strain evidence="1 2">NRRL Y-11557</strain>
    </source>
</reference>
<sequence>MCLRNPKRMRTAEPVIEEPIERFTIKVNIDSMFNCDTDFGQRFKDCMLEAIERYNHITFLASKLITLHGNYHCDRPF</sequence>
<dbReference type="AlphaFoldDB" id="A0A1E3PXA6"/>
<name>A0A1E3PXA6_LIPST</name>
<keyword evidence="2" id="KW-1185">Reference proteome</keyword>
<protein>
    <submittedName>
        <fullName evidence="1">Uncharacterized protein</fullName>
    </submittedName>
</protein>
<accession>A0A1E3PXA6</accession>
<evidence type="ECO:0000313" key="2">
    <source>
        <dbReference type="Proteomes" id="UP000094385"/>
    </source>
</evidence>
<dbReference type="OrthoDB" id="4098821at2759"/>
<proteinExistence type="predicted"/>
<gene>
    <name evidence="1" type="ORF">LIPSTDRAFT_75031</name>
</gene>
<evidence type="ECO:0000313" key="1">
    <source>
        <dbReference type="EMBL" id="ODQ70036.1"/>
    </source>
</evidence>